<dbReference type="InterPro" id="IPR009079">
    <property type="entry name" value="4_helix_cytokine-like_core"/>
</dbReference>
<dbReference type="GO" id="GO:0005615">
    <property type="term" value="C:extracellular space"/>
    <property type="evidence" value="ECO:0007669"/>
    <property type="project" value="UniProtKB-UniRule"/>
</dbReference>
<dbReference type="PRINTS" id="PR01937">
    <property type="entry name" value="INTRLEUKIN24"/>
</dbReference>
<accession>K7F6U1</accession>
<dbReference type="AlphaFoldDB" id="K7F6U1"/>
<proteinExistence type="inferred from homology"/>
<dbReference type="SUPFAM" id="SSF47266">
    <property type="entry name" value="4-helical cytokines"/>
    <property type="match status" value="1"/>
</dbReference>
<evidence type="ECO:0000313" key="10">
    <source>
        <dbReference type="Proteomes" id="UP000007267"/>
    </source>
</evidence>
<protein>
    <recommendedName>
        <fullName evidence="8">Interleukin family protein</fullName>
    </recommendedName>
</protein>
<feature type="signal peptide" evidence="8">
    <location>
        <begin position="1"/>
        <end position="23"/>
    </location>
</feature>
<comment type="subcellular location">
    <subcellularLocation>
        <location evidence="1 8">Secreted</location>
    </subcellularLocation>
</comment>
<keyword evidence="6" id="KW-1015">Disulfide bond</keyword>
<dbReference type="OMA" id="TEPMDRC"/>
<evidence type="ECO:0000256" key="2">
    <source>
        <dbReference type="ARBA" id="ARBA00008813"/>
    </source>
</evidence>
<evidence type="ECO:0000256" key="3">
    <source>
        <dbReference type="ARBA" id="ARBA00022514"/>
    </source>
</evidence>
<keyword evidence="3 8" id="KW-0202">Cytokine</keyword>
<keyword evidence="5 8" id="KW-0732">Signal</keyword>
<evidence type="ECO:0000313" key="9">
    <source>
        <dbReference type="Ensembl" id="ENSPSIP00000003751.1"/>
    </source>
</evidence>
<dbReference type="Pfam" id="PF00726">
    <property type="entry name" value="IL10"/>
    <property type="match status" value="1"/>
</dbReference>
<dbReference type="STRING" id="13735.ENSPSIP00000003751"/>
<reference evidence="9" key="3">
    <citation type="submission" date="2025-08" db="UniProtKB">
        <authorList>
            <consortium name="Ensembl"/>
        </authorList>
    </citation>
    <scope>IDENTIFICATION</scope>
</reference>
<organism evidence="9 10">
    <name type="scientific">Pelodiscus sinensis</name>
    <name type="common">Chinese softshell turtle</name>
    <name type="synonym">Trionyx sinensis</name>
    <dbReference type="NCBI Taxonomy" id="13735"/>
    <lineage>
        <taxon>Eukaryota</taxon>
        <taxon>Metazoa</taxon>
        <taxon>Chordata</taxon>
        <taxon>Craniata</taxon>
        <taxon>Vertebrata</taxon>
        <taxon>Euteleostomi</taxon>
        <taxon>Archelosauria</taxon>
        <taxon>Testudinata</taxon>
        <taxon>Testudines</taxon>
        <taxon>Cryptodira</taxon>
        <taxon>Trionychia</taxon>
        <taxon>Trionychidae</taxon>
        <taxon>Pelodiscus</taxon>
    </lineage>
</organism>
<keyword evidence="4 8" id="KW-0964">Secreted</keyword>
<feature type="disulfide bond" evidence="7">
    <location>
        <begin position="80"/>
        <end position="133"/>
    </location>
</feature>
<feature type="disulfide bond" evidence="6">
    <location>
        <begin position="79"/>
        <end position="131"/>
    </location>
</feature>
<dbReference type="PANTHER" id="PTHR48482">
    <property type="entry name" value="INTERLEUKIN-19-RELATED"/>
    <property type="match status" value="1"/>
</dbReference>
<reference evidence="9" key="4">
    <citation type="submission" date="2025-09" db="UniProtKB">
        <authorList>
            <consortium name="Ensembl"/>
        </authorList>
    </citation>
    <scope>IDENTIFICATION</scope>
</reference>
<evidence type="ECO:0000256" key="4">
    <source>
        <dbReference type="ARBA" id="ARBA00022525"/>
    </source>
</evidence>
<evidence type="ECO:0000256" key="5">
    <source>
        <dbReference type="ARBA" id="ARBA00022729"/>
    </source>
</evidence>
<reference evidence="10" key="2">
    <citation type="journal article" date="2013" name="Nat. Genet.">
        <title>The draft genomes of soft-shell turtle and green sea turtle yield insights into the development and evolution of the turtle-specific body plan.</title>
        <authorList>
            <person name="Wang Z."/>
            <person name="Pascual-Anaya J."/>
            <person name="Zadissa A."/>
            <person name="Li W."/>
            <person name="Niimura Y."/>
            <person name="Huang Z."/>
            <person name="Li C."/>
            <person name="White S."/>
            <person name="Xiong Z."/>
            <person name="Fang D."/>
            <person name="Wang B."/>
            <person name="Ming Y."/>
            <person name="Chen Y."/>
            <person name="Zheng Y."/>
            <person name="Kuraku S."/>
            <person name="Pignatelli M."/>
            <person name="Herrero J."/>
            <person name="Beal K."/>
            <person name="Nozawa M."/>
            <person name="Li Q."/>
            <person name="Wang J."/>
            <person name="Zhang H."/>
            <person name="Yu L."/>
            <person name="Shigenobu S."/>
            <person name="Wang J."/>
            <person name="Liu J."/>
            <person name="Flicek P."/>
            <person name="Searle S."/>
            <person name="Wang J."/>
            <person name="Kuratani S."/>
            <person name="Yin Y."/>
            <person name="Aken B."/>
            <person name="Zhang G."/>
            <person name="Irie N."/>
        </authorList>
    </citation>
    <scope>NUCLEOTIDE SEQUENCE [LARGE SCALE GENOMIC DNA]</scope>
    <source>
        <strain evidence="10">Daiwa-1</strain>
    </source>
</reference>
<evidence type="ECO:0000256" key="8">
    <source>
        <dbReference type="RuleBase" id="RU368043"/>
    </source>
</evidence>
<dbReference type="HOGENOM" id="CLU_098690_0_0_1"/>
<dbReference type="GO" id="GO:0005125">
    <property type="term" value="F:cytokine activity"/>
    <property type="evidence" value="ECO:0007669"/>
    <property type="project" value="UniProtKB-UniRule"/>
</dbReference>
<gene>
    <name evidence="9" type="primary">IL20</name>
</gene>
<dbReference type="GO" id="GO:0030316">
    <property type="term" value="P:osteoclast differentiation"/>
    <property type="evidence" value="ECO:0007669"/>
    <property type="project" value="Ensembl"/>
</dbReference>
<feature type="disulfide bond" evidence="6">
    <location>
        <begin position="32"/>
        <end position="125"/>
    </location>
</feature>
<comment type="function">
    <text evidence="8">Immune regulatory cytokine.</text>
</comment>
<reference evidence="10" key="1">
    <citation type="submission" date="2011-10" db="EMBL/GenBank/DDBJ databases">
        <authorList>
            <consortium name="Soft-shell Turtle Genome Consortium"/>
        </authorList>
    </citation>
    <scope>NUCLEOTIDE SEQUENCE [LARGE SCALE GENOMIC DNA]</scope>
    <source>
        <strain evidence="10">Daiwa-1</strain>
    </source>
</reference>
<dbReference type="Proteomes" id="UP000007267">
    <property type="component" value="Unassembled WGS sequence"/>
</dbReference>
<feature type="chain" id="PRO_5031595161" description="Interleukin family protein" evidence="8">
    <location>
        <begin position="24"/>
        <end position="175"/>
    </location>
</feature>
<sequence>MKGTCFFCLLSTVLLICLKPTTSLRRLHLGQCVISVNIHEIRHSFRAIKDMTQSKDEHTDIRLLHQSYSLQDTEPMDRCCFLRHLLRFYLTTVFSHCKVSSSPIIRKVSRIANTFLSIKKDLRLCHQVSMCHCREDVKHKYGLIMSQYEKMDVHSAGLKALGELDILLDWMDKAD</sequence>
<dbReference type="InterPro" id="IPR020444">
    <property type="entry name" value="IL-24"/>
</dbReference>
<dbReference type="Ensembl" id="ENSPSIT00000003771.1">
    <property type="protein sequence ID" value="ENSPSIP00000003751.1"/>
    <property type="gene ID" value="ENSPSIG00000003560.1"/>
</dbReference>
<dbReference type="GO" id="GO:0045672">
    <property type="term" value="P:positive regulation of osteoclast differentiation"/>
    <property type="evidence" value="ECO:0007669"/>
    <property type="project" value="Ensembl"/>
</dbReference>
<dbReference type="eggNOG" id="ENOG502S5RZ">
    <property type="taxonomic scope" value="Eukaryota"/>
</dbReference>
<dbReference type="GO" id="GO:0045518">
    <property type="term" value="F:interleukin-22 receptor binding"/>
    <property type="evidence" value="ECO:0007669"/>
    <property type="project" value="Ensembl"/>
</dbReference>
<keyword evidence="10" id="KW-1185">Reference proteome</keyword>
<dbReference type="PANTHER" id="PTHR48482:SF2">
    <property type="entry name" value="INTERLEUKIN-20"/>
    <property type="match status" value="1"/>
</dbReference>
<dbReference type="SMART" id="SM00188">
    <property type="entry name" value="IL10"/>
    <property type="match status" value="1"/>
</dbReference>
<dbReference type="Gene3D" id="1.20.1250.10">
    <property type="match status" value="1"/>
</dbReference>
<evidence type="ECO:0000256" key="6">
    <source>
        <dbReference type="PIRSR" id="PIRSR620443-50"/>
    </source>
</evidence>
<dbReference type="GeneTree" id="ENSGT00950000183124"/>
<comment type="similarity">
    <text evidence="2 8">Belongs to the IL-10 family.</text>
</comment>
<evidence type="ECO:0000256" key="1">
    <source>
        <dbReference type="ARBA" id="ARBA00004613"/>
    </source>
</evidence>
<name>K7F6U1_PELSI</name>
<dbReference type="GO" id="GO:0045517">
    <property type="term" value="F:interleukin-20 receptor binding"/>
    <property type="evidence" value="ECO:0007669"/>
    <property type="project" value="Ensembl"/>
</dbReference>
<dbReference type="InterPro" id="IPR020443">
    <property type="entry name" value="IL-10/19/20/24/26"/>
</dbReference>
<evidence type="ECO:0000256" key="7">
    <source>
        <dbReference type="PIRSR" id="PIRSR620443-51"/>
    </source>
</evidence>
<dbReference type="EMBL" id="AGCU01190835">
    <property type="status" value="NOT_ANNOTATED_CDS"/>
    <property type="molecule type" value="Genomic_DNA"/>
</dbReference>